<dbReference type="InterPro" id="IPR046977">
    <property type="entry name" value="RsmC/RlmG"/>
</dbReference>
<name>A0A1M5JSR0_9ACTN</name>
<keyword evidence="4" id="KW-1185">Reference proteome</keyword>
<dbReference type="InterPro" id="IPR041698">
    <property type="entry name" value="Methyltransf_25"/>
</dbReference>
<dbReference type="GO" id="GO:0032259">
    <property type="term" value="P:methylation"/>
    <property type="evidence" value="ECO:0007669"/>
    <property type="project" value="UniProtKB-KW"/>
</dbReference>
<protein>
    <submittedName>
        <fullName evidence="3">Methyltransferase domain-containing protein</fullName>
    </submittedName>
</protein>
<dbReference type="CDD" id="cd02440">
    <property type="entry name" value="AdoMet_MTases"/>
    <property type="match status" value="1"/>
</dbReference>
<gene>
    <name evidence="3" type="ORF">SAMN05444351_2637</name>
</gene>
<dbReference type="InterPro" id="IPR029063">
    <property type="entry name" value="SAM-dependent_MTases_sf"/>
</dbReference>
<organism evidence="3 4">
    <name type="scientific">Geodermatophilus nigrescens</name>
    <dbReference type="NCBI Taxonomy" id="1070870"/>
    <lineage>
        <taxon>Bacteria</taxon>
        <taxon>Bacillati</taxon>
        <taxon>Actinomycetota</taxon>
        <taxon>Actinomycetes</taxon>
        <taxon>Geodermatophilales</taxon>
        <taxon>Geodermatophilaceae</taxon>
        <taxon>Geodermatophilus</taxon>
    </lineage>
</organism>
<dbReference type="AlphaFoldDB" id="A0A1M5JSR0"/>
<dbReference type="Pfam" id="PF13649">
    <property type="entry name" value="Methyltransf_25"/>
    <property type="match status" value="1"/>
</dbReference>
<dbReference type="RefSeq" id="WP_073420502.1">
    <property type="nucleotide sequence ID" value="NZ_FQVX01000002.1"/>
</dbReference>
<sequence length="290" mass="30326">MAQAVRLGAAADALAALAASLRLETEHLDADPAVRRLLAEVTMELLGEGGAADPAAAVPVVGVARAVLRQALDLVEDPGRSGGWDRVDVPLLQSTGRMSMGIAGAVRAAERELDGLGEALAAPGGRFLDVGTGVGWLAVALAHAYPRLQVTGIDLFAPSLDLARGNVATEGLADRVTLRQQDAAELDEAAAYDAVWLPMPFLRRDAVARVVAAACRALRPGGWLLAGTFTGPGDRLSQLLTDLRTVRSGGHPWPPDELVALLCDAGLAGAREVTRTWAAPVRLWAARRPR</sequence>
<dbReference type="GO" id="GO:0008757">
    <property type="term" value="F:S-adenosylmethionine-dependent methyltransferase activity"/>
    <property type="evidence" value="ECO:0007669"/>
    <property type="project" value="InterPro"/>
</dbReference>
<dbReference type="SUPFAM" id="SSF53335">
    <property type="entry name" value="S-adenosyl-L-methionine-dependent methyltransferases"/>
    <property type="match status" value="1"/>
</dbReference>
<accession>A0A1M5JSR0</accession>
<evidence type="ECO:0000259" key="2">
    <source>
        <dbReference type="Pfam" id="PF13649"/>
    </source>
</evidence>
<dbReference type="Proteomes" id="UP000184471">
    <property type="component" value="Unassembled WGS sequence"/>
</dbReference>
<dbReference type="OrthoDB" id="4035289at2"/>
<evidence type="ECO:0000256" key="1">
    <source>
        <dbReference type="ARBA" id="ARBA00022603"/>
    </source>
</evidence>
<evidence type="ECO:0000313" key="4">
    <source>
        <dbReference type="Proteomes" id="UP000184471"/>
    </source>
</evidence>
<keyword evidence="3" id="KW-0808">Transferase</keyword>
<evidence type="ECO:0000313" key="3">
    <source>
        <dbReference type="EMBL" id="SHG43581.1"/>
    </source>
</evidence>
<dbReference type="Gene3D" id="3.40.50.150">
    <property type="entry name" value="Vaccinia Virus protein VP39"/>
    <property type="match status" value="1"/>
</dbReference>
<dbReference type="PANTHER" id="PTHR47816">
    <property type="entry name" value="RIBOSOMAL RNA SMALL SUBUNIT METHYLTRANSFERASE C"/>
    <property type="match status" value="1"/>
</dbReference>
<dbReference type="PANTHER" id="PTHR47816:SF4">
    <property type="entry name" value="RIBOSOMAL RNA SMALL SUBUNIT METHYLTRANSFERASE C"/>
    <property type="match status" value="1"/>
</dbReference>
<feature type="domain" description="Methyltransferase" evidence="2">
    <location>
        <begin position="128"/>
        <end position="222"/>
    </location>
</feature>
<keyword evidence="1 3" id="KW-0489">Methyltransferase</keyword>
<dbReference type="STRING" id="1070870.SAMN05444351_2637"/>
<reference evidence="3 4" key="1">
    <citation type="submission" date="2016-11" db="EMBL/GenBank/DDBJ databases">
        <authorList>
            <person name="Jaros S."/>
            <person name="Januszkiewicz K."/>
            <person name="Wedrychowicz H."/>
        </authorList>
    </citation>
    <scope>NUCLEOTIDE SEQUENCE [LARGE SCALE GENOMIC DNA]</scope>
    <source>
        <strain evidence="3 4">DSM 45408</strain>
    </source>
</reference>
<proteinExistence type="predicted"/>
<dbReference type="EMBL" id="FQVX01000002">
    <property type="protein sequence ID" value="SHG43581.1"/>
    <property type="molecule type" value="Genomic_DNA"/>
</dbReference>